<comment type="caution">
    <text evidence="9">Lacks conserved residue(s) required for the propagation of feature annotation.</text>
</comment>
<dbReference type="SUPFAM" id="SSF48592">
    <property type="entry name" value="GroEL equatorial domain-like"/>
    <property type="match status" value="1"/>
</dbReference>
<dbReference type="GO" id="GO:0009986">
    <property type="term" value="C:cell surface"/>
    <property type="evidence" value="ECO:0007669"/>
    <property type="project" value="UniProtKB-SubCell"/>
</dbReference>
<dbReference type="Gene3D" id="1.10.560.10">
    <property type="entry name" value="GroEL-like equatorial domain"/>
    <property type="match status" value="1"/>
</dbReference>
<dbReference type="GO" id="GO:0005737">
    <property type="term" value="C:cytoplasm"/>
    <property type="evidence" value="ECO:0007669"/>
    <property type="project" value="UniProtKB-SubCell"/>
</dbReference>
<dbReference type="Gene3D" id="3.30.260.10">
    <property type="entry name" value="TCP-1-like chaperonin intermediate domain"/>
    <property type="match status" value="1"/>
</dbReference>
<dbReference type="Proteomes" id="UP000217736">
    <property type="component" value="Chromosome"/>
</dbReference>
<keyword evidence="5 9" id="KW-0067">ATP-binding</keyword>
<keyword evidence="4 9" id="KW-0547">Nucleotide-binding</keyword>
<dbReference type="InterPro" id="IPR001844">
    <property type="entry name" value="Cpn60/GroEL"/>
</dbReference>
<dbReference type="PROSITE" id="PS00296">
    <property type="entry name" value="CHAPERONINS_CPN60"/>
    <property type="match status" value="1"/>
</dbReference>
<dbReference type="AlphaFoldDB" id="A0A1Z4ECZ8"/>
<keyword evidence="6 9" id="KW-0143">Chaperone</keyword>
<comment type="function">
    <text evidence="9 11">Together with its co-chaperonin GroES, plays an essential role in assisting protein folding. The GroEL-GroES system forms a nano-cage that allows encapsulation of the non-native substrate proteins and provides a physical environment optimized to promote and accelerate protein folding.</text>
</comment>
<dbReference type="SUPFAM" id="SSF54849">
    <property type="entry name" value="GroEL-intermediate domain like"/>
    <property type="match status" value="1"/>
</dbReference>
<feature type="binding site" evidence="9">
    <location>
        <begin position="476"/>
        <end position="478"/>
    </location>
    <ligand>
        <name>ATP</name>
        <dbReference type="ChEBI" id="CHEBI:30616"/>
    </ligand>
</feature>
<evidence type="ECO:0000256" key="9">
    <source>
        <dbReference type="HAMAP-Rule" id="MF_00600"/>
    </source>
</evidence>
<dbReference type="InterPro" id="IPR027413">
    <property type="entry name" value="GROEL-like_equatorial_sf"/>
</dbReference>
<evidence type="ECO:0000313" key="12">
    <source>
        <dbReference type="EMBL" id="BAX90822.1"/>
    </source>
</evidence>
<comment type="subunit">
    <text evidence="9 11">Forms a cylinder of 14 subunits composed of two heptameric rings stacked back-to-back. Interacts with the co-chaperonin GroES.</text>
</comment>
<dbReference type="RefSeq" id="WP_096437044.1">
    <property type="nucleotide sequence ID" value="NZ_AP018164.1"/>
</dbReference>
<dbReference type="PANTHER" id="PTHR45633">
    <property type="entry name" value="60 KDA HEAT SHOCK PROTEIN, MITOCHONDRIAL"/>
    <property type="match status" value="1"/>
</dbReference>
<comment type="similarity">
    <text evidence="3 9 10">Belongs to the chaperonin (HSP60) family.</text>
</comment>
<feature type="binding site" evidence="9">
    <location>
        <begin position="86"/>
        <end position="90"/>
    </location>
    <ligand>
        <name>ATP</name>
        <dbReference type="ChEBI" id="CHEBI:30616"/>
    </ligand>
</feature>
<dbReference type="SUPFAM" id="SSF52029">
    <property type="entry name" value="GroEL apical domain-like"/>
    <property type="match status" value="1"/>
</dbReference>
<evidence type="ECO:0000256" key="7">
    <source>
        <dbReference type="ARBA" id="ARBA00023235"/>
    </source>
</evidence>
<dbReference type="NCBIfam" id="NF009488">
    <property type="entry name" value="PRK12850.1"/>
    <property type="match status" value="1"/>
</dbReference>
<dbReference type="InterPro" id="IPR018370">
    <property type="entry name" value="Chaperonin_Cpn60_CS"/>
</dbReference>
<dbReference type="OrthoDB" id="9766614at2"/>
<evidence type="ECO:0000256" key="3">
    <source>
        <dbReference type="ARBA" id="ARBA00006607"/>
    </source>
</evidence>
<dbReference type="NCBIfam" id="NF009489">
    <property type="entry name" value="PRK12851.1"/>
    <property type="match status" value="1"/>
</dbReference>
<dbReference type="GO" id="GO:0042026">
    <property type="term" value="P:protein refolding"/>
    <property type="evidence" value="ECO:0007669"/>
    <property type="project" value="UniProtKB-UniRule"/>
</dbReference>
<dbReference type="GO" id="GO:0140662">
    <property type="term" value="F:ATP-dependent protein folding chaperone"/>
    <property type="evidence" value="ECO:0007669"/>
    <property type="project" value="InterPro"/>
</dbReference>
<dbReference type="GO" id="GO:0005524">
    <property type="term" value="F:ATP binding"/>
    <property type="evidence" value="ECO:0007669"/>
    <property type="project" value="UniProtKB-UniRule"/>
</dbReference>
<dbReference type="NCBIfam" id="TIGR02348">
    <property type="entry name" value="GroEL"/>
    <property type="match status" value="1"/>
</dbReference>
<organism evidence="12 13">
    <name type="scientific">Mycobacterium shigaense</name>
    <dbReference type="NCBI Taxonomy" id="722731"/>
    <lineage>
        <taxon>Bacteria</taxon>
        <taxon>Bacillati</taxon>
        <taxon>Actinomycetota</taxon>
        <taxon>Actinomycetes</taxon>
        <taxon>Mycobacteriales</taxon>
        <taxon>Mycobacteriaceae</taxon>
        <taxon>Mycobacterium</taxon>
        <taxon>Mycobacterium simiae complex</taxon>
    </lineage>
</organism>
<dbReference type="Gene3D" id="3.50.7.10">
    <property type="entry name" value="GroEL"/>
    <property type="match status" value="1"/>
</dbReference>
<evidence type="ECO:0000256" key="1">
    <source>
        <dbReference type="ARBA" id="ARBA00004191"/>
    </source>
</evidence>
<dbReference type="GO" id="GO:0009408">
    <property type="term" value="P:response to heat"/>
    <property type="evidence" value="ECO:0007669"/>
    <property type="project" value="UniProtKB-ARBA"/>
</dbReference>
<dbReference type="Pfam" id="PF00118">
    <property type="entry name" value="Cpn60_TCP1"/>
    <property type="match status" value="1"/>
</dbReference>
<evidence type="ECO:0000256" key="5">
    <source>
        <dbReference type="ARBA" id="ARBA00022840"/>
    </source>
</evidence>
<dbReference type="GO" id="GO:0016853">
    <property type="term" value="F:isomerase activity"/>
    <property type="evidence" value="ECO:0007669"/>
    <property type="project" value="UniProtKB-KW"/>
</dbReference>
<proteinExistence type="inferred from homology"/>
<dbReference type="HAMAP" id="MF_00600">
    <property type="entry name" value="CH60"/>
    <property type="match status" value="1"/>
</dbReference>
<accession>A0A1Z4ECZ8</accession>
<dbReference type="EMBL" id="AP018164">
    <property type="protein sequence ID" value="BAX90822.1"/>
    <property type="molecule type" value="Genomic_DNA"/>
</dbReference>
<evidence type="ECO:0000256" key="6">
    <source>
        <dbReference type="ARBA" id="ARBA00023186"/>
    </source>
</evidence>
<dbReference type="GO" id="GO:0042603">
    <property type="term" value="C:capsule"/>
    <property type="evidence" value="ECO:0007669"/>
    <property type="project" value="UniProtKB-SubCell"/>
</dbReference>
<dbReference type="InterPro" id="IPR027409">
    <property type="entry name" value="GroEL-like_apical_dom_sf"/>
</dbReference>
<dbReference type="CDD" id="cd03344">
    <property type="entry name" value="GroEL"/>
    <property type="match status" value="1"/>
</dbReference>
<name>A0A1Z4ECZ8_9MYCO</name>
<comment type="subcellular location">
    <subcellularLocation>
        <location evidence="2">Cell surface</location>
    </subcellularLocation>
    <subcellularLocation>
        <location evidence="9">Cytoplasm</location>
    </subcellularLocation>
    <subcellularLocation>
        <location evidence="8">Secreted</location>
        <location evidence="8">Capsule</location>
    </subcellularLocation>
    <subcellularLocation>
        <location evidence="1">Secreted</location>
        <location evidence="1">Cell wall</location>
    </subcellularLocation>
</comment>
<feature type="binding site" evidence="9">
    <location>
        <position position="492"/>
    </location>
    <ligand>
        <name>ATP</name>
        <dbReference type="ChEBI" id="CHEBI:30616"/>
    </ligand>
</feature>
<reference evidence="13" key="1">
    <citation type="submission" date="2017-06" db="EMBL/GenBank/DDBJ databases">
        <title>Complete Genome Sequence of Mycobacterium shigaense.</title>
        <authorList>
            <person name="Fukano H."/>
            <person name="Yoshida M."/>
            <person name="Kazumi Y."/>
            <person name="Ogura Y."/>
            <person name="Mitarai S."/>
            <person name="Hayashi T."/>
            <person name="Hoshino Y."/>
        </authorList>
    </citation>
    <scope>NUCLEOTIDE SEQUENCE [LARGE SCALE GENOMIC DNA]</scope>
    <source>
        <strain evidence="13">UN-152</strain>
    </source>
</reference>
<evidence type="ECO:0000256" key="8">
    <source>
        <dbReference type="ARBA" id="ARBA00025702"/>
    </source>
</evidence>
<dbReference type="PRINTS" id="PR00298">
    <property type="entry name" value="CHAPERONIN60"/>
</dbReference>
<dbReference type="InterPro" id="IPR027410">
    <property type="entry name" value="TCP-1-like_intermed_sf"/>
</dbReference>
<evidence type="ECO:0000256" key="2">
    <source>
        <dbReference type="ARBA" id="ARBA00004241"/>
    </source>
</evidence>
<keyword evidence="7 9" id="KW-0413">Isomerase</keyword>
<evidence type="ECO:0000313" key="13">
    <source>
        <dbReference type="Proteomes" id="UP000217736"/>
    </source>
</evidence>
<gene>
    <name evidence="9 12" type="primary">groL</name>
    <name evidence="9" type="synonym">groEL</name>
    <name evidence="12" type="ORF">MSG_00658</name>
</gene>
<feature type="binding site" evidence="9">
    <location>
        <position position="413"/>
    </location>
    <ligand>
        <name>ATP</name>
        <dbReference type="ChEBI" id="CHEBI:30616"/>
    </ligand>
</feature>
<dbReference type="NCBIfam" id="NF009487">
    <property type="entry name" value="PRK12849.1"/>
    <property type="match status" value="1"/>
</dbReference>
<protein>
    <recommendedName>
        <fullName evidence="9">Chaperonin GroEL</fullName>
        <ecNumber evidence="9">5.6.1.7</ecNumber>
    </recommendedName>
    <alternativeName>
        <fullName evidence="9">60 kDa chaperonin</fullName>
    </alternativeName>
    <alternativeName>
        <fullName evidence="9">Chaperonin-60</fullName>
        <shortName evidence="9">Cpn60</shortName>
    </alternativeName>
</protein>
<dbReference type="FunFam" id="3.50.7.10:FF:000001">
    <property type="entry name" value="60 kDa chaperonin"/>
    <property type="match status" value="1"/>
</dbReference>
<feature type="binding site" evidence="9">
    <location>
        <begin position="29"/>
        <end position="32"/>
    </location>
    <ligand>
        <name>ATP</name>
        <dbReference type="ChEBI" id="CHEBI:30616"/>
    </ligand>
</feature>
<dbReference type="NCBIfam" id="NF000592">
    <property type="entry name" value="PRK00013.1"/>
    <property type="match status" value="1"/>
</dbReference>
<evidence type="ECO:0000256" key="11">
    <source>
        <dbReference type="RuleBase" id="RU000419"/>
    </source>
</evidence>
<sequence>MAKTIAYDEEARRGLERGLNALADAVKVTLGPKGRNVVLEKKWGAPTITNDGVSIAKEIELEDPYEKIGAELVKEVAKKTDDVAGDGTTTATVLAQALVKEGLRNVAAGANPLALKRGIEKAVESVTETLLKSAKDVETKEQIAATAGISAGDQSIGDLIAEALDKVGNEGVITVEESNTFGLQLELTEGMRFDKGYISGYFVTDPERQEAVLEDPYILLVSSKVSTVKDLLPLLEKVIQSGKPLLIIAEDVEGEALSTLVVNKIRGTFKSVAVKAPGFGDRRKAILQDIAILTGGQVISEEVGLSLENTDLSLLGKARKVVITKDETTVVEGAGDTDAIAGRVAQIRAEIENSDSDYDREKLQERLAKLAGGVAVIKAGAATEVELKERKHRIEDAVRNAKAAVEEGIVAGGGVALLQAAPSLDKLKLSGDEATGANIVRVALSAPLKQIAFNSGLEPGVVAEKVQNSPAGTGLNAATNEYEDLLKAGVADPVKVTRSALQNAASIAGLFLTTEAVVADKPEKAAAPVGDPTGGMGGMDF</sequence>
<dbReference type="GO" id="GO:0051082">
    <property type="term" value="F:unfolded protein binding"/>
    <property type="evidence" value="ECO:0007669"/>
    <property type="project" value="UniProtKB-UniRule"/>
</dbReference>
<dbReference type="KEGG" id="mshg:MSG_00658"/>
<dbReference type="InterPro" id="IPR002423">
    <property type="entry name" value="Cpn60/GroEL/TCP-1"/>
</dbReference>
<keyword evidence="9" id="KW-0963">Cytoplasm</keyword>
<keyword evidence="13" id="KW-1185">Reference proteome</keyword>
<evidence type="ECO:0000256" key="4">
    <source>
        <dbReference type="ARBA" id="ARBA00022741"/>
    </source>
</evidence>
<dbReference type="EC" id="5.6.1.7" evidence="9"/>
<evidence type="ECO:0000256" key="10">
    <source>
        <dbReference type="RuleBase" id="RU000418"/>
    </source>
</evidence>